<protein>
    <submittedName>
        <fullName evidence="2">Uncharacterized protein</fullName>
    </submittedName>
</protein>
<keyword evidence="1" id="KW-1133">Transmembrane helix</keyword>
<keyword evidence="1" id="KW-0812">Transmembrane</keyword>
<accession>A0A151AF52</accession>
<reference evidence="2 3" key="1">
    <citation type="submission" date="2016-02" db="EMBL/GenBank/DDBJ databases">
        <title>Genome sequence of Halalkalicoccus paucihalophilus DSM 24557.</title>
        <authorList>
            <person name="Poehlein A."/>
            <person name="Daniel R."/>
        </authorList>
    </citation>
    <scope>NUCLEOTIDE SEQUENCE [LARGE SCALE GENOMIC DNA]</scope>
    <source>
        <strain evidence="2 3">DSM 24557</strain>
    </source>
</reference>
<dbReference type="AlphaFoldDB" id="A0A151AF52"/>
<comment type="caution">
    <text evidence="2">The sequence shown here is derived from an EMBL/GenBank/DDBJ whole genome shotgun (WGS) entry which is preliminary data.</text>
</comment>
<dbReference type="OrthoDB" id="293663at2157"/>
<dbReference type="EMBL" id="LTAZ01000004">
    <property type="protein sequence ID" value="KYH26215.1"/>
    <property type="molecule type" value="Genomic_DNA"/>
</dbReference>
<keyword evidence="3" id="KW-1185">Reference proteome</keyword>
<feature type="transmembrane region" description="Helical" evidence="1">
    <location>
        <begin position="64"/>
        <end position="84"/>
    </location>
</feature>
<feature type="transmembrane region" description="Helical" evidence="1">
    <location>
        <begin position="128"/>
        <end position="147"/>
    </location>
</feature>
<sequence length="160" mass="17109">MSSLVRVRRTLLGRDVAVAYAVIMALYLVRTVGFQPLQIPAYLLIVAYDVVEVVLPFLTPYYPLGFLLFLYLLAIAGAGAARRFQSRDGSTVSRTVGGVCLIVGTVSLLFGASIGGPLVTPNDNPTPLVITATTGGLFVVTGWWLLGRPLRGGRLSRRGS</sequence>
<keyword evidence="1" id="KW-0472">Membrane</keyword>
<dbReference type="RefSeq" id="WP_157078428.1">
    <property type="nucleotide sequence ID" value="NZ_LTAZ01000004.1"/>
</dbReference>
<dbReference type="PATRIC" id="fig|1008153.3.peg.1319"/>
<name>A0A151AF52_9EURY</name>
<proteinExistence type="predicted"/>
<dbReference type="Proteomes" id="UP000075321">
    <property type="component" value="Unassembled WGS sequence"/>
</dbReference>
<feature type="transmembrane region" description="Helical" evidence="1">
    <location>
        <begin position="12"/>
        <end position="29"/>
    </location>
</feature>
<organism evidence="2 3">
    <name type="scientific">Halalkalicoccus paucihalophilus</name>
    <dbReference type="NCBI Taxonomy" id="1008153"/>
    <lineage>
        <taxon>Archaea</taxon>
        <taxon>Methanobacteriati</taxon>
        <taxon>Methanobacteriota</taxon>
        <taxon>Stenosarchaea group</taxon>
        <taxon>Halobacteria</taxon>
        <taxon>Halobacteriales</taxon>
        <taxon>Halococcaceae</taxon>
        <taxon>Halalkalicoccus</taxon>
    </lineage>
</organism>
<evidence type="ECO:0000313" key="3">
    <source>
        <dbReference type="Proteomes" id="UP000075321"/>
    </source>
</evidence>
<evidence type="ECO:0000313" key="2">
    <source>
        <dbReference type="EMBL" id="KYH26215.1"/>
    </source>
</evidence>
<feature type="transmembrane region" description="Helical" evidence="1">
    <location>
        <begin position="96"/>
        <end position="116"/>
    </location>
</feature>
<evidence type="ECO:0000256" key="1">
    <source>
        <dbReference type="SAM" id="Phobius"/>
    </source>
</evidence>
<gene>
    <name evidence="2" type="ORF">HAPAU_13100</name>
</gene>